<name>A0ACB9G018_9ASTR</name>
<dbReference type="EMBL" id="CM042032">
    <property type="protein sequence ID" value="KAI3776752.1"/>
    <property type="molecule type" value="Genomic_DNA"/>
</dbReference>
<reference evidence="1 2" key="2">
    <citation type="journal article" date="2022" name="Mol. Ecol. Resour.">
        <title>The genomes of chicory, endive, great burdock and yacon provide insights into Asteraceae paleo-polyploidization history and plant inulin production.</title>
        <authorList>
            <person name="Fan W."/>
            <person name="Wang S."/>
            <person name="Wang H."/>
            <person name="Wang A."/>
            <person name="Jiang F."/>
            <person name="Liu H."/>
            <person name="Zhao H."/>
            <person name="Xu D."/>
            <person name="Zhang Y."/>
        </authorList>
    </citation>
    <scope>NUCLEOTIDE SEQUENCE [LARGE SCALE GENOMIC DNA]</scope>
    <source>
        <strain evidence="2">cv. Yunnan</strain>
        <tissue evidence="1">Leaves</tissue>
    </source>
</reference>
<comment type="caution">
    <text evidence="1">The sequence shown here is derived from an EMBL/GenBank/DDBJ whole genome shotgun (WGS) entry which is preliminary data.</text>
</comment>
<accession>A0ACB9G018</accession>
<reference evidence="2" key="1">
    <citation type="journal article" date="2022" name="Mol. Ecol. Resour.">
        <title>The genomes of chicory, endive, great burdock and yacon provide insights into Asteraceae palaeo-polyploidization history and plant inulin production.</title>
        <authorList>
            <person name="Fan W."/>
            <person name="Wang S."/>
            <person name="Wang H."/>
            <person name="Wang A."/>
            <person name="Jiang F."/>
            <person name="Liu H."/>
            <person name="Zhao H."/>
            <person name="Xu D."/>
            <person name="Zhang Y."/>
        </authorList>
    </citation>
    <scope>NUCLEOTIDE SEQUENCE [LARGE SCALE GENOMIC DNA]</scope>
    <source>
        <strain evidence="2">cv. Yunnan</strain>
    </source>
</reference>
<evidence type="ECO:0000313" key="2">
    <source>
        <dbReference type="Proteomes" id="UP001056120"/>
    </source>
</evidence>
<proteinExistence type="predicted"/>
<protein>
    <submittedName>
        <fullName evidence="1">Uncharacterized protein</fullName>
    </submittedName>
</protein>
<keyword evidence="2" id="KW-1185">Reference proteome</keyword>
<sequence length="108" mass="12414">MIATVRAHLEQEGRITEEVYVSNSDTDTDSASPRVDIFAAAYESRSTIKEMLKEFTSPECKSDEANDLPFEAEAEASNINKGKGIMTDEDEERLLKEKREREDKRRRR</sequence>
<organism evidence="1 2">
    <name type="scientific">Smallanthus sonchifolius</name>
    <dbReference type="NCBI Taxonomy" id="185202"/>
    <lineage>
        <taxon>Eukaryota</taxon>
        <taxon>Viridiplantae</taxon>
        <taxon>Streptophyta</taxon>
        <taxon>Embryophyta</taxon>
        <taxon>Tracheophyta</taxon>
        <taxon>Spermatophyta</taxon>
        <taxon>Magnoliopsida</taxon>
        <taxon>eudicotyledons</taxon>
        <taxon>Gunneridae</taxon>
        <taxon>Pentapetalae</taxon>
        <taxon>asterids</taxon>
        <taxon>campanulids</taxon>
        <taxon>Asterales</taxon>
        <taxon>Asteraceae</taxon>
        <taxon>Asteroideae</taxon>
        <taxon>Heliantheae alliance</taxon>
        <taxon>Millerieae</taxon>
        <taxon>Smallanthus</taxon>
    </lineage>
</organism>
<dbReference type="Proteomes" id="UP001056120">
    <property type="component" value="Linkage Group LG15"/>
</dbReference>
<gene>
    <name evidence="1" type="ORF">L1987_46541</name>
</gene>
<evidence type="ECO:0000313" key="1">
    <source>
        <dbReference type="EMBL" id="KAI3776752.1"/>
    </source>
</evidence>